<feature type="transmembrane region" description="Helical" evidence="9">
    <location>
        <begin position="1429"/>
        <end position="1450"/>
    </location>
</feature>
<feature type="region of interest" description="Disordered" evidence="8">
    <location>
        <begin position="375"/>
        <end position="462"/>
    </location>
</feature>
<dbReference type="SUPFAM" id="SSF53254">
    <property type="entry name" value="Phosphoglycerate mutase-like"/>
    <property type="match status" value="1"/>
</dbReference>
<dbReference type="InterPro" id="IPR024041">
    <property type="entry name" value="NH4_transpt_AmtB-like_dom"/>
</dbReference>
<feature type="transmembrane region" description="Helical" evidence="9">
    <location>
        <begin position="1685"/>
        <end position="1704"/>
    </location>
</feature>
<feature type="compositionally biased region" description="Basic and acidic residues" evidence="8">
    <location>
        <begin position="546"/>
        <end position="557"/>
    </location>
</feature>
<dbReference type="SUPFAM" id="SSF111352">
    <property type="entry name" value="Ammonium transporter"/>
    <property type="match status" value="1"/>
</dbReference>
<feature type="transmembrane region" description="Helical" evidence="9">
    <location>
        <begin position="1549"/>
        <end position="1569"/>
    </location>
</feature>
<feature type="compositionally biased region" description="Polar residues" evidence="8">
    <location>
        <begin position="752"/>
        <end position="762"/>
    </location>
</feature>
<feature type="transmembrane region" description="Helical" evidence="9">
    <location>
        <begin position="1462"/>
        <end position="1480"/>
    </location>
</feature>
<feature type="region of interest" description="Disordered" evidence="8">
    <location>
        <begin position="1850"/>
        <end position="1907"/>
    </location>
</feature>
<evidence type="ECO:0000256" key="4">
    <source>
        <dbReference type="ARBA" id="ARBA00022692"/>
    </source>
</evidence>
<evidence type="ECO:0000256" key="6">
    <source>
        <dbReference type="ARBA" id="ARBA00023136"/>
    </source>
</evidence>
<feature type="compositionally biased region" description="Polar residues" evidence="8">
    <location>
        <begin position="723"/>
        <end position="735"/>
    </location>
</feature>
<accession>A0A9P7B5Y9</accession>
<sequence length="1907" mass="204958">MGTGPVAARCGATGGGGGESRQRTSSSVSERVAVWGLLGNGSPVEREEKRYLTIRPRLQVYIPIASTPPAGGGSFKTAPARTDLAPFPSAGCSRSRSASGGPQPEGGQSVMRHRHRQSVSSIHAPIPSPVYNARSQPIGLLSRSSSLNDGLSSASRQPEPMHIAGTSSAGGKAVSLRRSESLPAFPPREANESSLHKRQPNVSPEELASLPANPKQWRPSQLSLYLSATLSLPPPLREDIKTFIISSSLSGRTFLHIREADLEEIGINVLWRKALIEARDVLKRQVYGGRTLWGFEGPTRRSEARAHEPARRLARDRCDAYDSDGSTSEDEVSHREEWKQSWRRLALERTGGRRVGGLRQAFENRQEEGYLLHSAARATHQGPTRKRRVSFPSTAPPIASVHDQPLLDDDCETPRTVRPRSDFARSCAASPATDRLEQDDGHFSASTDISPSPPRPPRNARAPIPFLIAGSVSSTARTSSIPSRACPFGRADLEAESDLTYASRRSPDSSTHVPGCSLKEQQAVPPEADKVWPSSACEGVSTGLAHNEDQQELETVRASRSPRGGGKSAKATGQYKQSLALDAIFTSDKAASSSSGQGQARASLIDNSPDGKELPTLSTLSEWQQGLQGDIDGEGTARAKKGSLVLVRKSEFLALQLRMQEAEARLAETLVRSVQTKNLTETTSKDAVVSTSKSSGSKDPEQLSILEKRIKELEGDPDCALDRSSNSDSTLSETPHSARLLLPDSTAACRATVSTQTTPLSTHSERQSARRRRPRARSSVVDNDDVVNEERDVAASASHSGAWDVGRSGWPHDRIDEWKQLSGCVVAASIGIGARAENPETYDSTDTVLTALGEQQNYQMGQMMRRIYAGADPSRAIAGLSNTTFVDNAISSVADAGGEGSVIYDSALAFWQGFYPPNPTASDITLANSTTITSPLNGYQYVKVQTVLPADDIDFEPWTNCAVWTNQTTEVYASPQFTARAEQAQDVLTTIHDSGLVGNRTVSLKNVYNVWDYMNVNSIHNKTFADQLNATSPTLLAQARDLANFHEYSLFSAPTADGLGNLPGRALFPRIISTLQGFTESDNELLVSHLHMSYKPFISIFNMTNLVASTDPVLPYPEAMVDYASSLTFELRHGGSGSSGYDVRLGFRNGSSADGDLTYYPMFGTSDVDIDLSTFVSNLQPSLVQNNTDWCSYCQNNGSVATCSEWALAERYEALAADYKRQSDSHFTSVGSGFIGACVTLVVAGLVLAAMRGLGVSPYRPSQSTPSASAYGHFLGVSTLVQGPHEQLMQEYSFESVVKALGKGGNGAISRMNSARVVDRVLARTLHFDLSRAPPGQDDQSSGLPRLRSLSLSSLSRVSFDSLLHSRHRLLHRAQGKPRSHPDRSSSPTSGHENRLIDDLEFPYLDPLSPFLYSLSNPPIDRTRCTGDMAWVITAAVLVMIMSPGIGFLYSGLLRRKNALSMIFLSLAIYSLVTIAWFFWGYSLTFAPNGSAFIGNLHNFGLMNVLGEPSVATSKIPGLLFAFFQLQFATVTACIAVGGAAERIRTGPLLLWIFCWTTIVYSPVAHWVWSPDGWAFTKLGDLDFAGGGPVHITSGTAGFMLAFFVGPRRGYGTAKLAFRPHSVSHVVLGTVFLWFGWFGFNAGSEGGMNLRTIQAAIVTQVAASMGGLTWAALDFIYTRKWSATSLCSGILAGLVGITPAAGYVGTPASLAIGFVTAVVANYATGIKILLKVDDAVDTFALHAIGGFTSRDSGACLTGLFADDRVTSFDGYSSGSGWINHHYIQLGYQLAGAVTIMAYTAVVSLILCYLINWIPGMHFRVSTDSEIVGMDESECGEYAYDFVSIRNEVHPGVSGEDGHTTAYGSTRAGSLVEPEHEKVPAGAGGGAHPAAPVPSPPASTSAASGTKA</sequence>
<dbReference type="GO" id="GO:0008519">
    <property type="term" value="F:ammonium channel activity"/>
    <property type="evidence" value="ECO:0007669"/>
    <property type="project" value="InterPro"/>
</dbReference>
<feature type="domain" description="Ammonium transporter AmtB-like" evidence="10">
    <location>
        <begin position="1430"/>
        <end position="1839"/>
    </location>
</feature>
<name>A0A9P7B5Y9_RHOMI</name>
<feature type="transmembrane region" description="Helical" evidence="9">
    <location>
        <begin position="1789"/>
        <end position="1813"/>
    </location>
</feature>
<dbReference type="GO" id="GO:0005886">
    <property type="term" value="C:plasma membrane"/>
    <property type="evidence" value="ECO:0007669"/>
    <property type="project" value="TreeGrafter"/>
</dbReference>
<feature type="region of interest" description="Disordered" evidence="8">
    <location>
        <begin position="521"/>
        <end position="573"/>
    </location>
</feature>
<dbReference type="PROSITE" id="PS01219">
    <property type="entry name" value="AMMONIUM_TRANSP"/>
    <property type="match status" value="1"/>
</dbReference>
<feature type="compositionally biased region" description="Low complexity" evidence="8">
    <location>
        <begin position="590"/>
        <end position="603"/>
    </location>
</feature>
<evidence type="ECO:0000256" key="1">
    <source>
        <dbReference type="ARBA" id="ARBA00004141"/>
    </source>
</evidence>
<keyword evidence="4 9" id="KW-0812">Transmembrane</keyword>
<feature type="transmembrane region" description="Helical" evidence="9">
    <location>
        <begin position="1652"/>
        <end position="1673"/>
    </location>
</feature>
<feature type="region of interest" description="Disordered" evidence="8">
    <location>
        <begin position="65"/>
        <end position="215"/>
    </location>
</feature>
<evidence type="ECO:0000313" key="11">
    <source>
        <dbReference type="EMBL" id="KAG0660347.1"/>
    </source>
</evidence>
<dbReference type="InterPro" id="IPR018047">
    <property type="entry name" value="Ammonium_transpt_CS"/>
</dbReference>
<dbReference type="EMBL" id="PUHQ01000045">
    <property type="protein sequence ID" value="KAG0660347.1"/>
    <property type="molecule type" value="Genomic_DNA"/>
</dbReference>
<evidence type="ECO:0000256" key="3">
    <source>
        <dbReference type="ARBA" id="ARBA00022448"/>
    </source>
</evidence>
<evidence type="ECO:0000259" key="10">
    <source>
        <dbReference type="Pfam" id="PF00909"/>
    </source>
</evidence>
<feature type="compositionally biased region" description="Basic and acidic residues" evidence="8">
    <location>
        <begin position="696"/>
        <end position="714"/>
    </location>
</feature>
<feature type="transmembrane region" description="Helical" evidence="9">
    <location>
        <begin position="1618"/>
        <end position="1640"/>
    </location>
</feature>
<feature type="region of interest" description="Disordered" evidence="8">
    <location>
        <begin position="1372"/>
        <end position="1393"/>
    </location>
</feature>
<protein>
    <recommendedName>
        <fullName evidence="10">Ammonium transporter AmtB-like domain-containing protein</fullName>
    </recommendedName>
</protein>
<keyword evidence="3" id="KW-0813">Transport</keyword>
<dbReference type="OrthoDB" id="258392at2759"/>
<feature type="compositionally biased region" description="Low complexity" evidence="8">
    <location>
        <begin position="1897"/>
        <end position="1907"/>
    </location>
</feature>
<dbReference type="PANTHER" id="PTHR43029">
    <property type="entry name" value="AMMONIUM TRANSPORTER MEP2"/>
    <property type="match status" value="1"/>
</dbReference>
<dbReference type="Pfam" id="PF00909">
    <property type="entry name" value="Ammonium_transp"/>
    <property type="match status" value="1"/>
</dbReference>
<feature type="region of interest" description="Disordered" evidence="8">
    <location>
        <begin position="590"/>
        <end position="616"/>
    </location>
</feature>
<dbReference type="NCBIfam" id="TIGR00836">
    <property type="entry name" value="amt"/>
    <property type="match status" value="1"/>
</dbReference>
<dbReference type="Proteomes" id="UP000777482">
    <property type="component" value="Unassembled WGS sequence"/>
</dbReference>
<dbReference type="InterPro" id="IPR029020">
    <property type="entry name" value="Ammonium/urea_transptr"/>
</dbReference>
<dbReference type="InterPro" id="IPR029033">
    <property type="entry name" value="His_PPase_superfam"/>
</dbReference>
<comment type="caution">
    <text evidence="11">The sequence shown here is derived from an EMBL/GenBank/DDBJ whole genome shotgun (WGS) entry which is preliminary data.</text>
</comment>
<keyword evidence="12" id="KW-1185">Reference proteome</keyword>
<evidence type="ECO:0000256" key="9">
    <source>
        <dbReference type="SAM" id="Phobius"/>
    </source>
</evidence>
<feature type="transmembrane region" description="Helical" evidence="9">
    <location>
        <begin position="1516"/>
        <end position="1537"/>
    </location>
</feature>
<feature type="compositionally biased region" description="Low complexity" evidence="8">
    <location>
        <begin position="89"/>
        <end position="101"/>
    </location>
</feature>
<organism evidence="11 12">
    <name type="scientific">Rhodotorula mucilaginosa</name>
    <name type="common">Yeast</name>
    <name type="synonym">Rhodotorula rubra</name>
    <dbReference type="NCBI Taxonomy" id="5537"/>
    <lineage>
        <taxon>Eukaryota</taxon>
        <taxon>Fungi</taxon>
        <taxon>Dikarya</taxon>
        <taxon>Basidiomycota</taxon>
        <taxon>Pucciniomycotina</taxon>
        <taxon>Microbotryomycetes</taxon>
        <taxon>Sporidiobolales</taxon>
        <taxon>Sporidiobolaceae</taxon>
        <taxon>Rhodotorula</taxon>
    </lineage>
</organism>
<evidence type="ECO:0000313" key="12">
    <source>
        <dbReference type="Proteomes" id="UP000777482"/>
    </source>
</evidence>
<dbReference type="Gene3D" id="1.10.3430.10">
    <property type="entry name" value="Ammonium transporter AmtB like domains"/>
    <property type="match status" value="1"/>
</dbReference>
<feature type="compositionally biased region" description="Low complexity" evidence="8">
    <location>
        <begin position="140"/>
        <end position="155"/>
    </location>
</feature>
<evidence type="ECO:0000256" key="8">
    <source>
        <dbReference type="SAM" id="MobiDB-lite"/>
    </source>
</evidence>
<feature type="compositionally biased region" description="Basic and acidic residues" evidence="8">
    <location>
        <begin position="299"/>
        <end position="320"/>
    </location>
</feature>
<comment type="similarity">
    <text evidence="2">Belongs to the ammonia transporter channel (TC 1.A.11.2) family.</text>
</comment>
<evidence type="ECO:0000256" key="2">
    <source>
        <dbReference type="ARBA" id="ARBA00005887"/>
    </source>
</evidence>
<keyword evidence="7" id="KW-0924">Ammonia transport</keyword>
<feature type="region of interest" description="Disordered" evidence="8">
    <location>
        <begin position="299"/>
        <end position="335"/>
    </location>
</feature>
<keyword evidence="5 9" id="KW-1133">Transmembrane helix</keyword>
<keyword evidence="6 9" id="KW-0472">Membrane</keyword>
<evidence type="ECO:0000256" key="5">
    <source>
        <dbReference type="ARBA" id="ARBA00022989"/>
    </source>
</evidence>
<comment type="subcellular location">
    <subcellularLocation>
        <location evidence="1">Membrane</location>
        <topology evidence="1">Multi-pass membrane protein</topology>
    </subcellularLocation>
</comment>
<feature type="region of interest" description="Disordered" evidence="8">
    <location>
        <begin position="681"/>
        <end position="795"/>
    </location>
</feature>
<proteinExistence type="inferred from homology"/>
<dbReference type="InterPro" id="IPR001905">
    <property type="entry name" value="Ammonium_transpt"/>
</dbReference>
<feature type="transmembrane region" description="Helical" evidence="9">
    <location>
        <begin position="1589"/>
        <end position="1606"/>
    </location>
</feature>
<gene>
    <name evidence="11" type="ORF">C6P46_004647</name>
</gene>
<feature type="compositionally biased region" description="Basic and acidic residues" evidence="8">
    <location>
        <begin position="412"/>
        <end position="423"/>
    </location>
</feature>
<reference evidence="11 12" key="1">
    <citation type="submission" date="2020-11" db="EMBL/GenBank/DDBJ databases">
        <title>Kefir isolates.</title>
        <authorList>
            <person name="Marcisauskas S."/>
            <person name="Kim Y."/>
            <person name="Blasche S."/>
        </authorList>
    </citation>
    <scope>NUCLEOTIDE SEQUENCE [LARGE SCALE GENOMIC DNA]</scope>
    <source>
        <strain evidence="11 12">KR</strain>
    </source>
</reference>
<dbReference type="Gene3D" id="3.40.50.1240">
    <property type="entry name" value="Phosphoglycerate mutase-like"/>
    <property type="match status" value="1"/>
</dbReference>
<dbReference type="PANTHER" id="PTHR43029:SF10">
    <property type="entry name" value="AMMONIUM TRANSPORTER MEP2"/>
    <property type="match status" value="1"/>
</dbReference>
<feature type="region of interest" description="Disordered" evidence="8">
    <location>
        <begin position="1"/>
        <end position="29"/>
    </location>
</feature>
<evidence type="ECO:0000256" key="7">
    <source>
        <dbReference type="ARBA" id="ARBA00023177"/>
    </source>
</evidence>